<evidence type="ECO:0000256" key="2">
    <source>
        <dbReference type="ARBA" id="ARBA00022475"/>
    </source>
</evidence>
<evidence type="ECO:0000256" key="3">
    <source>
        <dbReference type="ARBA" id="ARBA00022692"/>
    </source>
</evidence>
<feature type="transmembrane region" description="Helical" evidence="6">
    <location>
        <begin position="100"/>
        <end position="119"/>
    </location>
</feature>
<dbReference type="InterPro" id="IPR032816">
    <property type="entry name" value="VTT_dom"/>
</dbReference>
<feature type="transmembrane region" description="Helical" evidence="6">
    <location>
        <begin position="194"/>
        <end position="214"/>
    </location>
</feature>
<reference evidence="8" key="1">
    <citation type="submission" date="2022-03" db="EMBL/GenBank/DDBJ databases">
        <title>Draft Genome Sequence of Firmicute Strain S0AB, a Heterotrophic Iron/Sulfur-Oxidizing Extreme Acidophile.</title>
        <authorList>
            <person name="Vergara E."/>
            <person name="Pakostova E."/>
            <person name="Johnson D.B."/>
            <person name="Holmes D.S."/>
        </authorList>
    </citation>
    <scope>NUCLEOTIDE SEQUENCE</scope>
    <source>
        <strain evidence="8">S0AB</strain>
    </source>
</reference>
<evidence type="ECO:0000256" key="5">
    <source>
        <dbReference type="ARBA" id="ARBA00023136"/>
    </source>
</evidence>
<keyword evidence="5 6" id="KW-0472">Membrane</keyword>
<evidence type="ECO:0000313" key="8">
    <source>
        <dbReference type="EMBL" id="MCI0184024.1"/>
    </source>
</evidence>
<protein>
    <recommendedName>
        <fullName evidence="6">TVP38/TMEM64 family membrane protein</fullName>
    </recommendedName>
</protein>
<accession>A0A9X1VAP8</accession>
<organism evidence="8 9">
    <name type="scientific">Sulfoacidibacillus ferrooxidans</name>
    <dbReference type="NCBI Taxonomy" id="2005001"/>
    <lineage>
        <taxon>Bacteria</taxon>
        <taxon>Bacillati</taxon>
        <taxon>Bacillota</taxon>
        <taxon>Bacilli</taxon>
        <taxon>Bacillales</taxon>
        <taxon>Alicyclobacillaceae</taxon>
        <taxon>Sulfoacidibacillus</taxon>
    </lineage>
</organism>
<evidence type="ECO:0000256" key="1">
    <source>
        <dbReference type="ARBA" id="ARBA00004651"/>
    </source>
</evidence>
<evidence type="ECO:0000313" key="9">
    <source>
        <dbReference type="Proteomes" id="UP001139263"/>
    </source>
</evidence>
<keyword evidence="3 6" id="KW-0812">Transmembrane</keyword>
<dbReference type="EMBL" id="JALBUF010000007">
    <property type="protein sequence ID" value="MCI0184024.1"/>
    <property type="molecule type" value="Genomic_DNA"/>
</dbReference>
<dbReference type="PANTHER" id="PTHR12677:SF59">
    <property type="entry name" value="GOLGI APPARATUS MEMBRANE PROTEIN TVP38-RELATED"/>
    <property type="match status" value="1"/>
</dbReference>
<feature type="transmembrane region" description="Helical" evidence="6">
    <location>
        <begin position="75"/>
        <end position="94"/>
    </location>
</feature>
<feature type="transmembrane region" description="Helical" evidence="6">
    <location>
        <begin position="49"/>
        <end position="68"/>
    </location>
</feature>
<dbReference type="GO" id="GO:0005886">
    <property type="term" value="C:plasma membrane"/>
    <property type="evidence" value="ECO:0007669"/>
    <property type="project" value="UniProtKB-SubCell"/>
</dbReference>
<feature type="transmembrane region" description="Helical" evidence="6">
    <location>
        <begin position="167"/>
        <end position="187"/>
    </location>
</feature>
<sequence>MRIKEQSIRADKKRKQSWLVPMIILISLFMVALFFYFDQQNGMTLIIRSWGISGVIIGILLMGIICMTPIPSEGLLLIFLKIYGIFLGLLYAWIGSSIGAIAIFILARSILSPMFKELIGSLQQHRVEQWVKKRGVSGLLFVRLLPIPAFVVNYTVGLLPGVGFFQYLWTAIVSMAPYYAGTIFMFLGIVNGIFSWILIGLFIIIILFILSFIVNRNVH</sequence>
<gene>
    <name evidence="8" type="ORF">MM817_02319</name>
</gene>
<keyword evidence="9" id="KW-1185">Reference proteome</keyword>
<evidence type="ECO:0000256" key="4">
    <source>
        <dbReference type="ARBA" id="ARBA00022989"/>
    </source>
</evidence>
<evidence type="ECO:0000259" key="7">
    <source>
        <dbReference type="Pfam" id="PF09335"/>
    </source>
</evidence>
<dbReference type="Proteomes" id="UP001139263">
    <property type="component" value="Unassembled WGS sequence"/>
</dbReference>
<keyword evidence="4 6" id="KW-1133">Transmembrane helix</keyword>
<feature type="transmembrane region" description="Helical" evidence="6">
    <location>
        <begin position="18"/>
        <end position="37"/>
    </location>
</feature>
<dbReference type="InterPro" id="IPR015414">
    <property type="entry name" value="TMEM64"/>
</dbReference>
<keyword evidence="2 6" id="KW-1003">Cell membrane</keyword>
<feature type="domain" description="VTT" evidence="7">
    <location>
        <begin position="70"/>
        <end position="185"/>
    </location>
</feature>
<comment type="caution">
    <text evidence="8">The sequence shown here is derived from an EMBL/GenBank/DDBJ whole genome shotgun (WGS) entry which is preliminary data.</text>
</comment>
<dbReference type="AlphaFoldDB" id="A0A9X1VAP8"/>
<dbReference type="RefSeq" id="WP_241715163.1">
    <property type="nucleotide sequence ID" value="NZ_JALBUF010000007.1"/>
</dbReference>
<proteinExistence type="inferred from homology"/>
<comment type="subcellular location">
    <subcellularLocation>
        <location evidence="1 6">Cell membrane</location>
        <topology evidence="1 6">Multi-pass membrane protein</topology>
    </subcellularLocation>
</comment>
<dbReference type="PANTHER" id="PTHR12677">
    <property type="entry name" value="GOLGI APPARATUS MEMBRANE PROTEIN TVP38-RELATED"/>
    <property type="match status" value="1"/>
</dbReference>
<name>A0A9X1VAP8_9BACL</name>
<comment type="similarity">
    <text evidence="6">Belongs to the TVP38/TMEM64 family.</text>
</comment>
<feature type="transmembrane region" description="Helical" evidence="6">
    <location>
        <begin position="140"/>
        <end position="161"/>
    </location>
</feature>
<dbReference type="Pfam" id="PF09335">
    <property type="entry name" value="VTT_dom"/>
    <property type="match status" value="1"/>
</dbReference>
<evidence type="ECO:0000256" key="6">
    <source>
        <dbReference type="RuleBase" id="RU366058"/>
    </source>
</evidence>
<comment type="caution">
    <text evidence="6">Lacks conserved residue(s) required for the propagation of feature annotation.</text>
</comment>